<dbReference type="HOGENOM" id="CLU_131052_0_0_1"/>
<keyword evidence="1" id="KW-0539">Nucleus</keyword>
<dbReference type="GeneID" id="26261541"/>
<dbReference type="VEuPathDB" id="MicrosporidiaDB:M896_041030"/>
<keyword evidence="3" id="KW-1185">Reference proteome</keyword>
<comment type="caution">
    <text evidence="2">The sequence shown here is derived from an EMBL/GenBank/DDBJ whole genome shotgun (WGS) entry which is preliminary data.</text>
</comment>
<protein>
    <submittedName>
        <fullName evidence="2">Uncharacterized protein</fullName>
    </submittedName>
</protein>
<evidence type="ECO:0000313" key="3">
    <source>
        <dbReference type="Proteomes" id="UP000031056"/>
    </source>
</evidence>
<evidence type="ECO:0000256" key="1">
    <source>
        <dbReference type="ARBA" id="ARBA00023242"/>
    </source>
</evidence>
<dbReference type="EMBL" id="JOKQ01000004">
    <property type="protein sequence ID" value="KHN69906.1"/>
    <property type="molecule type" value="Genomic_DNA"/>
</dbReference>
<gene>
    <name evidence="2" type="ORF">M896_041030</name>
</gene>
<dbReference type="AlphaFoldDB" id="A0A0B2UFP8"/>
<dbReference type="RefSeq" id="XP_014563948.1">
    <property type="nucleotide sequence ID" value="XM_014708462.1"/>
</dbReference>
<accession>A0A0B2UFP8</accession>
<evidence type="ECO:0000313" key="2">
    <source>
        <dbReference type="EMBL" id="KHN69906.1"/>
    </source>
</evidence>
<name>A0A0B2UFP8_9MICR</name>
<dbReference type="InterPro" id="IPR006984">
    <property type="entry name" value="Fcf1/UTP23"/>
</dbReference>
<dbReference type="PANTHER" id="PTHR12416">
    <property type="entry name" value="RRNA-PROCESSING PROTEIN UTP23 HOMOLOG"/>
    <property type="match status" value="1"/>
</dbReference>
<dbReference type="InParanoid" id="A0A0B2UFP8"/>
<dbReference type="OrthoDB" id="25675at2759"/>
<reference evidence="2 3" key="1">
    <citation type="journal article" date="2014" name="MBio">
        <title>The Ordospora colligata genome; evolution of extreme reduction in microsporidia and host-to-parasite horizontal gene transfer.</title>
        <authorList>
            <person name="Pombert J.-F."/>
            <person name="Haag K.L."/>
            <person name="Beidas S."/>
            <person name="Ebert D."/>
            <person name="Keeling P.J."/>
        </authorList>
    </citation>
    <scope>NUCLEOTIDE SEQUENCE [LARGE SCALE GENOMIC DNA]</scope>
    <source>
        <strain evidence="2 3">OC4</strain>
    </source>
</reference>
<sequence length="183" mass="21105">MHRKTHKSNKKIVKALKNAGYKEPFRLIVEEQFIAEINRSMLRLKHITDIFKSQPRLGVTKCAYKAYQKLRKTDRNDFCRYIEVMNCGHEQTESSFDCIQELIQNANKKKWYILASNSYQITEGIAKKKRLPIITCTKGGLEIKADFEIVPVDTGINSGVSADEIARLDMALYNDINQYSINP</sequence>
<dbReference type="GO" id="GO:0032040">
    <property type="term" value="C:small-subunit processome"/>
    <property type="evidence" value="ECO:0007669"/>
    <property type="project" value="InterPro"/>
</dbReference>
<dbReference type="Gene3D" id="3.40.50.1010">
    <property type="entry name" value="5'-nuclease"/>
    <property type="match status" value="1"/>
</dbReference>
<dbReference type="Pfam" id="PF04900">
    <property type="entry name" value="Fcf1"/>
    <property type="match status" value="1"/>
</dbReference>
<dbReference type="Proteomes" id="UP000031056">
    <property type="component" value="Unassembled WGS sequence"/>
</dbReference>
<organism evidence="2 3">
    <name type="scientific">Ordospora colligata OC4</name>
    <dbReference type="NCBI Taxonomy" id="1354746"/>
    <lineage>
        <taxon>Eukaryota</taxon>
        <taxon>Fungi</taxon>
        <taxon>Fungi incertae sedis</taxon>
        <taxon>Microsporidia</taxon>
        <taxon>Ordosporidae</taxon>
        <taxon>Ordospora</taxon>
    </lineage>
</organism>
<proteinExistence type="predicted"/>